<dbReference type="InterPro" id="IPR050220">
    <property type="entry name" value="Type_II_DNA_Topoisomerases"/>
</dbReference>
<dbReference type="InterPro" id="IPR006691">
    <property type="entry name" value="GyrA/parC_rep"/>
</dbReference>
<name>A0A6B0YWY3_9CHLR</name>
<keyword evidence="6 8" id="KW-0238">DNA-binding</keyword>
<evidence type="ECO:0000256" key="3">
    <source>
        <dbReference type="ARBA" id="ARBA00022741"/>
    </source>
</evidence>
<evidence type="ECO:0000256" key="1">
    <source>
        <dbReference type="ARBA" id="ARBA00000185"/>
    </source>
</evidence>
<accession>A0A6B0YWY3</accession>
<dbReference type="FunFam" id="1.10.268.10:FF:000001">
    <property type="entry name" value="DNA gyrase subunit A"/>
    <property type="match status" value="1"/>
</dbReference>
<keyword evidence="7 8" id="KW-0413">Isomerase</keyword>
<keyword evidence="10" id="KW-0175">Coiled coil</keyword>
<dbReference type="GO" id="GO:0005737">
    <property type="term" value="C:cytoplasm"/>
    <property type="evidence" value="ECO:0007669"/>
    <property type="project" value="UniProtKB-SubCell"/>
</dbReference>
<feature type="coiled-coil region" evidence="10">
    <location>
        <begin position="454"/>
        <end position="493"/>
    </location>
</feature>
<evidence type="ECO:0000256" key="7">
    <source>
        <dbReference type="ARBA" id="ARBA00023235"/>
    </source>
</evidence>
<dbReference type="HAMAP" id="MF_01897">
    <property type="entry name" value="GyrA"/>
    <property type="match status" value="1"/>
</dbReference>
<evidence type="ECO:0000256" key="8">
    <source>
        <dbReference type="HAMAP-Rule" id="MF_01897"/>
    </source>
</evidence>
<dbReference type="GO" id="GO:0005524">
    <property type="term" value="F:ATP binding"/>
    <property type="evidence" value="ECO:0007669"/>
    <property type="project" value="UniProtKB-UniRule"/>
</dbReference>
<dbReference type="GO" id="GO:0006261">
    <property type="term" value="P:DNA-templated DNA replication"/>
    <property type="evidence" value="ECO:0007669"/>
    <property type="project" value="UniProtKB-UniRule"/>
</dbReference>
<feature type="active site" description="O-(5'-phospho-DNA)-tyrosine intermediate" evidence="8 9">
    <location>
        <position position="155"/>
    </location>
</feature>
<evidence type="ECO:0000256" key="9">
    <source>
        <dbReference type="PROSITE-ProRule" id="PRU01384"/>
    </source>
</evidence>
<feature type="domain" description="Topo IIA-type catalytic" evidence="12">
    <location>
        <begin position="67"/>
        <end position="536"/>
    </location>
</feature>
<dbReference type="SUPFAM" id="SSF101904">
    <property type="entry name" value="GyrA/ParC C-terminal domain-like"/>
    <property type="match status" value="1"/>
</dbReference>
<dbReference type="NCBIfam" id="NF004043">
    <property type="entry name" value="PRK05560.1"/>
    <property type="match status" value="1"/>
</dbReference>
<feature type="region of interest" description="Disordered" evidence="11">
    <location>
        <begin position="855"/>
        <end position="877"/>
    </location>
</feature>
<evidence type="ECO:0000256" key="10">
    <source>
        <dbReference type="SAM" id="Coils"/>
    </source>
</evidence>
<evidence type="ECO:0000256" key="11">
    <source>
        <dbReference type="SAM" id="MobiDB-lite"/>
    </source>
</evidence>
<keyword evidence="8" id="KW-0963">Cytoplasm</keyword>
<dbReference type="InterPro" id="IPR035516">
    <property type="entry name" value="Gyrase/topoIV_suA_C"/>
</dbReference>
<feature type="short sequence motif" description="GyrA-box" evidence="8">
    <location>
        <begin position="563"/>
        <end position="569"/>
    </location>
</feature>
<dbReference type="SMART" id="SM00434">
    <property type="entry name" value="TOP4c"/>
    <property type="match status" value="1"/>
</dbReference>
<evidence type="ECO:0000256" key="4">
    <source>
        <dbReference type="ARBA" id="ARBA00022840"/>
    </source>
</evidence>
<evidence type="ECO:0000256" key="5">
    <source>
        <dbReference type="ARBA" id="ARBA00023029"/>
    </source>
</evidence>
<dbReference type="CDD" id="cd00187">
    <property type="entry name" value="TOP4c"/>
    <property type="match status" value="1"/>
</dbReference>
<dbReference type="FunFam" id="3.90.199.10:FF:000001">
    <property type="entry name" value="DNA gyrase subunit A"/>
    <property type="match status" value="1"/>
</dbReference>
<protein>
    <recommendedName>
        <fullName evidence="8">DNA gyrase subunit A</fullName>
        <ecNumber evidence="8">5.6.2.2</ecNumber>
    </recommendedName>
</protein>
<keyword evidence="3 8" id="KW-0547">Nucleotide-binding</keyword>
<comment type="function">
    <text evidence="8">A type II topoisomerase that negatively supercoils closed circular double-stranded (ds) DNA in an ATP-dependent manner to modulate DNA topology and maintain chromosomes in an underwound state. Negative supercoiling favors strand separation, and DNA replication, transcription, recombination and repair, all of which involve strand separation. Also able to catalyze the interconversion of other topological isomers of dsDNA rings, including catenanes and knotted rings. Type II topoisomerases break and join 2 DNA strands simultaneously in an ATP-dependent manner.</text>
</comment>
<dbReference type="GO" id="GO:0034335">
    <property type="term" value="F:DNA negative supercoiling activity"/>
    <property type="evidence" value="ECO:0007669"/>
    <property type="project" value="UniProtKB-ARBA"/>
</dbReference>
<feature type="region of interest" description="Disordered" evidence="11">
    <location>
        <begin position="1"/>
        <end position="36"/>
    </location>
</feature>
<dbReference type="Gene3D" id="2.120.10.90">
    <property type="entry name" value="DNA gyrase/topoisomerase IV, subunit A, C-terminal"/>
    <property type="match status" value="1"/>
</dbReference>
<reference evidence="13" key="1">
    <citation type="submission" date="2019-09" db="EMBL/GenBank/DDBJ databases">
        <title>Characterisation of the sponge microbiome using genome-centric metagenomics.</title>
        <authorList>
            <person name="Engelberts J.P."/>
            <person name="Robbins S.J."/>
            <person name="De Goeij J.M."/>
            <person name="Aranda M."/>
            <person name="Bell S.C."/>
            <person name="Webster N.S."/>
        </authorList>
    </citation>
    <scope>NUCLEOTIDE SEQUENCE</scope>
    <source>
        <strain evidence="13">SB0664_bin_27</strain>
    </source>
</reference>
<dbReference type="AlphaFoldDB" id="A0A6B0YWY3"/>
<dbReference type="GO" id="GO:0009330">
    <property type="term" value="C:DNA topoisomerase type II (double strand cut, ATP-hydrolyzing) complex"/>
    <property type="evidence" value="ECO:0007669"/>
    <property type="project" value="TreeGrafter"/>
</dbReference>
<dbReference type="InterPro" id="IPR013758">
    <property type="entry name" value="Topo_IIA_A/C_ab"/>
</dbReference>
<dbReference type="PANTHER" id="PTHR43493:SF5">
    <property type="entry name" value="DNA GYRASE SUBUNIT A, CHLOROPLASTIC_MITOCHONDRIAL"/>
    <property type="match status" value="1"/>
</dbReference>
<dbReference type="GO" id="GO:0006265">
    <property type="term" value="P:DNA topological change"/>
    <property type="evidence" value="ECO:0007669"/>
    <property type="project" value="UniProtKB-UniRule"/>
</dbReference>
<dbReference type="InterPro" id="IPR005743">
    <property type="entry name" value="GyrA"/>
</dbReference>
<proteinExistence type="inferred from homology"/>
<dbReference type="Gene3D" id="1.10.268.10">
    <property type="entry name" value="Topoisomerase, domain 3"/>
    <property type="match status" value="1"/>
</dbReference>
<dbReference type="EMBL" id="VXRG01000161">
    <property type="protein sequence ID" value="MXY95594.1"/>
    <property type="molecule type" value="Genomic_DNA"/>
</dbReference>
<organism evidence="13">
    <name type="scientific">Caldilineaceae bacterium SB0664_bin_27</name>
    <dbReference type="NCBI Taxonomy" id="2605260"/>
    <lineage>
        <taxon>Bacteria</taxon>
        <taxon>Bacillati</taxon>
        <taxon>Chloroflexota</taxon>
        <taxon>Caldilineae</taxon>
        <taxon>Caldilineales</taxon>
        <taxon>Caldilineaceae</taxon>
    </lineage>
</organism>
<dbReference type="Pfam" id="PF03989">
    <property type="entry name" value="DNA_gyraseA_C"/>
    <property type="match status" value="5"/>
</dbReference>
<dbReference type="EC" id="5.6.2.2" evidence="8"/>
<dbReference type="InterPro" id="IPR002205">
    <property type="entry name" value="Topo_IIA_dom_A"/>
</dbReference>
<dbReference type="Pfam" id="PF00521">
    <property type="entry name" value="DNA_topoisoIV"/>
    <property type="match status" value="1"/>
</dbReference>
<dbReference type="NCBIfam" id="TIGR01063">
    <property type="entry name" value="gyrA"/>
    <property type="match status" value="1"/>
</dbReference>
<evidence type="ECO:0000256" key="2">
    <source>
        <dbReference type="ARBA" id="ARBA00008263"/>
    </source>
</evidence>
<evidence type="ECO:0000313" key="13">
    <source>
        <dbReference type="EMBL" id="MXY95594.1"/>
    </source>
</evidence>
<dbReference type="GO" id="GO:0003677">
    <property type="term" value="F:DNA binding"/>
    <property type="evidence" value="ECO:0007669"/>
    <property type="project" value="UniProtKB-UniRule"/>
</dbReference>
<comment type="catalytic activity">
    <reaction evidence="1 8 9">
        <text>ATP-dependent breakage, passage and rejoining of double-stranded DNA.</text>
        <dbReference type="EC" id="5.6.2.2"/>
    </reaction>
</comment>
<dbReference type="InterPro" id="IPR013757">
    <property type="entry name" value="Topo_IIA_A_a_sf"/>
</dbReference>
<dbReference type="InterPro" id="IPR013760">
    <property type="entry name" value="Topo_IIA-like_dom_sf"/>
</dbReference>
<dbReference type="FunFam" id="3.30.1360.40:FF:000002">
    <property type="entry name" value="DNA gyrase subunit A"/>
    <property type="match status" value="1"/>
</dbReference>
<dbReference type="Gene3D" id="3.90.199.10">
    <property type="entry name" value="Topoisomerase II, domain 5"/>
    <property type="match status" value="1"/>
</dbReference>
<comment type="miscellaneous">
    <text evidence="8">Few gyrases are as efficient as E.coli at forming negative supercoils. Not all organisms have 2 type II topoisomerases; in organisms with a single type II topoisomerase this enzyme also has to decatenate newly replicated chromosomes.</text>
</comment>
<dbReference type="Gene3D" id="3.30.1360.40">
    <property type="match status" value="1"/>
</dbReference>
<comment type="subcellular location">
    <subcellularLocation>
        <location evidence="8">Cytoplasm</location>
    </subcellularLocation>
</comment>
<gene>
    <name evidence="8 13" type="primary">gyrA</name>
    <name evidence="13" type="ORF">F4Y42_19325</name>
</gene>
<dbReference type="PANTHER" id="PTHR43493">
    <property type="entry name" value="DNA GYRASE/TOPOISOMERASE SUBUNIT A"/>
    <property type="match status" value="1"/>
</dbReference>
<dbReference type="PROSITE" id="PS52040">
    <property type="entry name" value="TOPO_IIA"/>
    <property type="match status" value="1"/>
</dbReference>
<comment type="caution">
    <text evidence="13">The sequence shown here is derived from an EMBL/GenBank/DDBJ whole genome shotgun (WGS) entry which is preliminary data.</text>
</comment>
<dbReference type="NCBIfam" id="NF004044">
    <property type="entry name" value="PRK05561.1"/>
    <property type="match status" value="1"/>
</dbReference>
<dbReference type="SUPFAM" id="SSF56719">
    <property type="entry name" value="Type II DNA topoisomerase"/>
    <property type="match status" value="1"/>
</dbReference>
<keyword evidence="4 8" id="KW-0067">ATP-binding</keyword>
<dbReference type="GO" id="GO:0005694">
    <property type="term" value="C:chromosome"/>
    <property type="evidence" value="ECO:0007669"/>
    <property type="project" value="InterPro"/>
</dbReference>
<sequence>MSDEPNGIDGAAPGDSGMGGLPQDPTSRNGASGNGDFAQSVEGVSIEDEMRTAFLDYAVSVIVARALPDARDGLKPVHRRILYAMHDMGLRANSSYKKSARIVGEVLGKYHPHNDQAVYDALARMAQEFSLRYPLVDGQGNFGSVDGDSPAAMRYTEARLAQLTEMLLQDIEMDTVDWGPNFDDSLEEPLVLPGKLPNMLINGSSGIAVGMATNIPPHNLSEICDAVVFVIDHWERREQIGLEELMELVKGPDFPTGGEILGMEGIRQAFATGRGRVLVRARTEIEETDTGRFRIIVTEIPYQVNKTTLIERIAELARSGRLDSISDLRDESDRRGMRIVIELKRGASPKKEQNRLFKFTPLQSTFSVNALSLLNGRPVTLGLRRALLIYIDHRFEVITRRTEFDLTKQRERAHVLEGLRIALQFLDEVIRTIRNAASAEEARTQLVERFSLSLVQAQAILDLQLRRLAALERQRIEDEYQEVMERIAYLEDLLANPPKIRALIRDDIVEMKEKYGDERRTGIIRHASGDFSDEDLIPQENVLISFSANSYIKRMEADSFRAQGRGGRGVIGMTTRGEDEVMDLRFARTLDHILFFTNKGRVYSSRVYELPEGSRTSKGAHIANILTLQPDELVTTMLTMDDIEQASYITLLTRKARIKRVKASAFANVRQSGVIAMNLDQDDSLEWVRLTNGNQEFIIVSRGGKALRMREDQVRSMGRTAAGVWAMRLQNNDLVTGFDVVQEGADLFVLHELGCGKRVSLEEYATKSRYIKGVWTTDHTKIDELGPIIAARVVSEEDQITAITGNGIVLRTAVSGISHKGRPAMGVRIVNLDEGDTVAALAVLRHEDLIRKVEGTEGAGEGATEPEAGSLPVAVAD</sequence>
<keyword evidence="5 8" id="KW-0799">Topoisomerase</keyword>
<comment type="similarity">
    <text evidence="2 8">Belongs to the type II topoisomerase GyrA/ParC subunit family.</text>
</comment>
<evidence type="ECO:0000259" key="12">
    <source>
        <dbReference type="PROSITE" id="PS52040"/>
    </source>
</evidence>
<evidence type="ECO:0000256" key="6">
    <source>
        <dbReference type="ARBA" id="ARBA00023125"/>
    </source>
</evidence>
<comment type="subunit">
    <text evidence="8">Heterotetramer, composed of two GyrA and two GyrB chains. In the heterotetramer, GyrA contains the active site tyrosine that forms a transient covalent intermediate with DNA, while GyrB binds cofactors and catalyzes ATP hydrolysis.</text>
</comment>